<evidence type="ECO:0000256" key="7">
    <source>
        <dbReference type="ARBA" id="ARBA00022840"/>
    </source>
</evidence>
<evidence type="ECO:0000256" key="10">
    <source>
        <dbReference type="SAM" id="Phobius"/>
    </source>
</evidence>
<evidence type="ECO:0000256" key="6">
    <source>
        <dbReference type="ARBA" id="ARBA00022777"/>
    </source>
</evidence>
<keyword evidence="10" id="KW-0472">Membrane</keyword>
<evidence type="ECO:0000256" key="9">
    <source>
        <dbReference type="SAM" id="Coils"/>
    </source>
</evidence>
<evidence type="ECO:0000256" key="8">
    <source>
        <dbReference type="ARBA" id="ARBA00023012"/>
    </source>
</evidence>
<feature type="domain" description="Histidine kinase/HSP90-like ATPase" evidence="11">
    <location>
        <begin position="313"/>
        <end position="405"/>
    </location>
</feature>
<dbReference type="InterPro" id="IPR036890">
    <property type="entry name" value="HATPase_C_sf"/>
</dbReference>
<name>A0ABX2MVA4_9BACL</name>
<keyword evidence="3" id="KW-0597">Phosphoprotein</keyword>
<feature type="transmembrane region" description="Helical" evidence="10">
    <location>
        <begin position="40"/>
        <end position="61"/>
    </location>
</feature>
<proteinExistence type="predicted"/>
<evidence type="ECO:0000256" key="4">
    <source>
        <dbReference type="ARBA" id="ARBA00022679"/>
    </source>
</evidence>
<feature type="transmembrane region" description="Helical" evidence="10">
    <location>
        <begin position="140"/>
        <end position="159"/>
    </location>
</feature>
<dbReference type="Gene3D" id="1.20.5.1930">
    <property type="match status" value="1"/>
</dbReference>
<dbReference type="GO" id="GO:0016301">
    <property type="term" value="F:kinase activity"/>
    <property type="evidence" value="ECO:0007669"/>
    <property type="project" value="UniProtKB-KW"/>
</dbReference>
<evidence type="ECO:0000256" key="5">
    <source>
        <dbReference type="ARBA" id="ARBA00022741"/>
    </source>
</evidence>
<keyword evidence="13" id="KW-1185">Reference proteome</keyword>
<dbReference type="PANTHER" id="PTHR24421:SF10">
    <property type="entry name" value="NITRATE_NITRITE SENSOR PROTEIN NARQ"/>
    <property type="match status" value="1"/>
</dbReference>
<gene>
    <name evidence="12" type="ORF">HP548_28525</name>
</gene>
<keyword evidence="5" id="KW-0547">Nucleotide-binding</keyword>
<keyword evidence="8" id="KW-0902">Two-component regulatory system</keyword>
<dbReference type="Proteomes" id="UP000577724">
    <property type="component" value="Unassembled WGS sequence"/>
</dbReference>
<keyword evidence="6 12" id="KW-0418">Kinase</keyword>
<reference evidence="12 13" key="1">
    <citation type="submission" date="2020-05" db="EMBL/GenBank/DDBJ databases">
        <title>Genome Sequencing of Type Strains.</title>
        <authorList>
            <person name="Lemaire J.F."/>
            <person name="Inderbitzin P."/>
            <person name="Gregorio O.A."/>
            <person name="Collins S.B."/>
            <person name="Wespe N."/>
            <person name="Knight-Connoni V."/>
        </authorList>
    </citation>
    <scope>NUCLEOTIDE SEQUENCE [LARGE SCALE GENOMIC DNA]</scope>
    <source>
        <strain evidence="12 13">DSM 19942</strain>
    </source>
</reference>
<dbReference type="Pfam" id="PF07730">
    <property type="entry name" value="HisKA_3"/>
    <property type="match status" value="1"/>
</dbReference>
<comment type="caution">
    <text evidence="12">The sequence shown here is derived from an EMBL/GenBank/DDBJ whole genome shotgun (WGS) entry which is preliminary data.</text>
</comment>
<dbReference type="SUPFAM" id="SSF55874">
    <property type="entry name" value="ATPase domain of HSP90 chaperone/DNA topoisomerase II/histidine kinase"/>
    <property type="match status" value="1"/>
</dbReference>
<keyword evidence="10" id="KW-1133">Transmembrane helix</keyword>
<dbReference type="InterPro" id="IPR050482">
    <property type="entry name" value="Sensor_HK_TwoCompSys"/>
</dbReference>
<keyword evidence="9" id="KW-0175">Coiled coil</keyword>
<evidence type="ECO:0000256" key="3">
    <source>
        <dbReference type="ARBA" id="ARBA00022553"/>
    </source>
</evidence>
<feature type="transmembrane region" description="Helical" evidence="10">
    <location>
        <begin position="15"/>
        <end position="34"/>
    </location>
</feature>
<dbReference type="CDD" id="cd16917">
    <property type="entry name" value="HATPase_UhpB-NarQ-NarX-like"/>
    <property type="match status" value="1"/>
</dbReference>
<protein>
    <recommendedName>
        <fullName evidence="2">histidine kinase</fullName>
        <ecNumber evidence="2">2.7.13.3</ecNumber>
    </recommendedName>
</protein>
<dbReference type="EMBL" id="JABMCC010000121">
    <property type="protein sequence ID" value="NUU58032.1"/>
    <property type="molecule type" value="Genomic_DNA"/>
</dbReference>
<sequence length="414" mass="47301">MAMQNDSKWMQIQKVVLDHTADIILTLLLLYSLIEPFKELAWAELVAGLIVRLPYLMLVWVPQSLRNERMRTLGILVIWIVTLLYAQFFEAEYRIFELTFYLIGYTALKLPIHRSSLLGFVIIIGNAALLYMDEYEANQILVYSMAHAVTYILCWAARIRRESRQDSKRHYEELQKVHAELTQAHQELQDTHQELEQATVRLMQYAVLEERSRISMDLHDSVGNRLTSIIVQLQALPYMMKMDAAEADKAMGTVLEVVRQCLQEVRTVAHQMGSNEAGLGLVALTSLVNEIREMAGFTIKLTPQEQTSHWTPETSELLYRVLQEALTNIIRHAQASQVKVDILEKAHQLHMIVEDNGMYRKENPISPGFGLSSMRARCERAGGSLSIDAVYPHGMKLTLTIPQDVKEIIGGDEH</sequence>
<evidence type="ECO:0000256" key="2">
    <source>
        <dbReference type="ARBA" id="ARBA00012438"/>
    </source>
</evidence>
<dbReference type="EC" id="2.7.13.3" evidence="2"/>
<evidence type="ECO:0000256" key="1">
    <source>
        <dbReference type="ARBA" id="ARBA00000085"/>
    </source>
</evidence>
<feature type="transmembrane region" description="Helical" evidence="10">
    <location>
        <begin position="73"/>
        <end position="89"/>
    </location>
</feature>
<dbReference type="Pfam" id="PF02518">
    <property type="entry name" value="HATPase_c"/>
    <property type="match status" value="1"/>
</dbReference>
<feature type="transmembrane region" description="Helical" evidence="10">
    <location>
        <begin position="117"/>
        <end position="134"/>
    </location>
</feature>
<evidence type="ECO:0000259" key="11">
    <source>
        <dbReference type="SMART" id="SM00387"/>
    </source>
</evidence>
<dbReference type="PANTHER" id="PTHR24421">
    <property type="entry name" value="NITRATE/NITRITE SENSOR PROTEIN NARX-RELATED"/>
    <property type="match status" value="1"/>
</dbReference>
<comment type="catalytic activity">
    <reaction evidence="1">
        <text>ATP + protein L-histidine = ADP + protein N-phospho-L-histidine.</text>
        <dbReference type="EC" id="2.7.13.3"/>
    </reaction>
</comment>
<keyword evidence="10" id="KW-0812">Transmembrane</keyword>
<accession>A0ABX2MVA4</accession>
<dbReference type="SMART" id="SM00387">
    <property type="entry name" value="HATPase_c"/>
    <property type="match status" value="1"/>
</dbReference>
<dbReference type="InterPro" id="IPR011712">
    <property type="entry name" value="Sig_transdc_His_kin_sub3_dim/P"/>
</dbReference>
<keyword evidence="4" id="KW-0808">Transferase</keyword>
<organism evidence="12 13">
    <name type="scientific">Paenibacillus taichungensis</name>
    <dbReference type="NCBI Taxonomy" id="484184"/>
    <lineage>
        <taxon>Bacteria</taxon>
        <taxon>Bacillati</taxon>
        <taxon>Bacillota</taxon>
        <taxon>Bacilli</taxon>
        <taxon>Bacillales</taxon>
        <taxon>Paenibacillaceae</taxon>
        <taxon>Paenibacillus</taxon>
    </lineage>
</organism>
<keyword evidence="7" id="KW-0067">ATP-binding</keyword>
<dbReference type="RefSeq" id="WP_415640145.1">
    <property type="nucleotide sequence ID" value="NZ_CBCRYD010000018.1"/>
</dbReference>
<evidence type="ECO:0000313" key="12">
    <source>
        <dbReference type="EMBL" id="NUU58032.1"/>
    </source>
</evidence>
<evidence type="ECO:0000313" key="13">
    <source>
        <dbReference type="Proteomes" id="UP000577724"/>
    </source>
</evidence>
<feature type="coiled-coil region" evidence="9">
    <location>
        <begin position="164"/>
        <end position="201"/>
    </location>
</feature>
<dbReference type="InterPro" id="IPR003594">
    <property type="entry name" value="HATPase_dom"/>
</dbReference>
<dbReference type="Gene3D" id="3.30.565.10">
    <property type="entry name" value="Histidine kinase-like ATPase, C-terminal domain"/>
    <property type="match status" value="1"/>
</dbReference>